<dbReference type="EMBL" id="CP031555">
    <property type="protein sequence ID" value="AXO16501.1"/>
    <property type="molecule type" value="Genomic_DNA"/>
</dbReference>
<keyword evidence="2" id="KW-1185">Reference proteome</keyword>
<sequence length="213" mass="23032">MTCSSSLADDLTPLVLDTSVLINLHACSHGVRILTAIPNEIAIPDVVVRELSHETSRTNGEHQFIQDILAQNVARAVSLDDAGWEVFGKLTTASPSLGDGEAATIALAATSGFRPVIDDGKGRKSAAILVRESTAAWSLDLLLHPQVQAELPNGGYVEAVYRALSEGRMRIDEARCDAVVRLIGAERALCCTSLPGFKARREIWRRWSQTDKS</sequence>
<reference evidence="1 2" key="1">
    <citation type="submission" date="2018-08" db="EMBL/GenBank/DDBJ databases">
        <title>Complete genome sequence of type strain Thalassospira indica MCCC 1A01103T, isolated from isolated from deep seawater of the Indian Ocean.</title>
        <authorList>
            <person name="Liu Y."/>
        </authorList>
    </citation>
    <scope>NUCLEOTIDE SEQUENCE [LARGE SCALE GENOMIC DNA]</scope>
    <source>
        <strain evidence="1 2">PB8BT</strain>
    </source>
</reference>
<organism evidence="1 2">
    <name type="scientific">Thalassospira indica</name>
    <dbReference type="NCBI Taxonomy" id="1891279"/>
    <lineage>
        <taxon>Bacteria</taxon>
        <taxon>Pseudomonadati</taxon>
        <taxon>Pseudomonadota</taxon>
        <taxon>Alphaproteobacteria</taxon>
        <taxon>Rhodospirillales</taxon>
        <taxon>Thalassospiraceae</taxon>
        <taxon>Thalassospira</taxon>
    </lineage>
</organism>
<dbReference type="GO" id="GO:0003677">
    <property type="term" value="F:DNA binding"/>
    <property type="evidence" value="ECO:0007669"/>
    <property type="project" value="UniProtKB-KW"/>
</dbReference>
<keyword evidence="1" id="KW-0238">DNA-binding</keyword>
<evidence type="ECO:0000313" key="1">
    <source>
        <dbReference type="EMBL" id="AXO16501.1"/>
    </source>
</evidence>
<protein>
    <submittedName>
        <fullName evidence="1">DNA-binding protein</fullName>
    </submittedName>
</protein>
<gene>
    <name evidence="1" type="ORF">DY252_21390</name>
</gene>
<dbReference type="Proteomes" id="UP000256971">
    <property type="component" value="Chromosome"/>
</dbReference>
<evidence type="ECO:0000313" key="2">
    <source>
        <dbReference type="Proteomes" id="UP000256971"/>
    </source>
</evidence>
<accession>A0ABN5NJL8</accession>
<dbReference type="Pfam" id="PF11848">
    <property type="entry name" value="DUF3368"/>
    <property type="match status" value="1"/>
</dbReference>
<dbReference type="InterPro" id="IPR021799">
    <property type="entry name" value="PIN-like_prokaryotic"/>
</dbReference>
<dbReference type="RefSeq" id="WP_064790248.1">
    <property type="nucleotide sequence ID" value="NZ_CP031555.1"/>
</dbReference>
<name>A0ABN5NJL8_9PROT</name>
<proteinExistence type="predicted"/>